<comment type="cofactor">
    <cofactor evidence="1">
        <name>Ca(2+)</name>
        <dbReference type="ChEBI" id="CHEBI:29108"/>
    </cofactor>
</comment>
<gene>
    <name evidence="21" type="primary">tkt</name>
    <name evidence="21" type="ORF">TPE_2022</name>
</gene>
<feature type="binding site" evidence="16">
    <location>
        <position position="100"/>
    </location>
    <ligand>
        <name>thiamine diphosphate</name>
        <dbReference type="ChEBI" id="CHEBI:58937"/>
    </ligand>
</feature>
<dbReference type="Pfam" id="PF22613">
    <property type="entry name" value="Transketolase_C_1"/>
    <property type="match status" value="1"/>
</dbReference>
<comment type="cofactor">
    <cofactor evidence="17">
        <name>Mg(2+)</name>
        <dbReference type="ChEBI" id="CHEBI:18420"/>
    </cofactor>
    <text evidence="17">Binds 1 Mg(2+) ion per subunit. Can also utilize other divalent metal cations, such as Ca(2+), Mn(2+) and Co(2+).</text>
</comment>
<name>S6A4J8_9SPIR</name>
<evidence type="ECO:0000256" key="17">
    <source>
        <dbReference type="PIRSR" id="PIRSR605478-4"/>
    </source>
</evidence>
<dbReference type="InterPro" id="IPR005475">
    <property type="entry name" value="Transketolase-like_Pyr-bd"/>
</dbReference>
<comment type="catalytic activity">
    <reaction evidence="12 19">
        <text>D-sedoheptulose 7-phosphate + D-glyceraldehyde 3-phosphate = aldehydo-D-ribose 5-phosphate + D-xylulose 5-phosphate</text>
        <dbReference type="Rhea" id="RHEA:10508"/>
        <dbReference type="ChEBI" id="CHEBI:57483"/>
        <dbReference type="ChEBI" id="CHEBI:57737"/>
        <dbReference type="ChEBI" id="CHEBI:58273"/>
        <dbReference type="ChEBI" id="CHEBI:59776"/>
        <dbReference type="EC" id="2.2.1.1"/>
    </reaction>
</comment>
<dbReference type="SUPFAM" id="SSF52922">
    <property type="entry name" value="TK C-terminal domain-like"/>
    <property type="match status" value="1"/>
</dbReference>
<evidence type="ECO:0000256" key="19">
    <source>
        <dbReference type="RuleBase" id="RU004996"/>
    </source>
</evidence>
<comment type="subunit">
    <text evidence="5 19">Homodimer.</text>
</comment>
<feature type="binding site" evidence="17">
    <location>
        <position position="221"/>
    </location>
    <ligand>
        <name>Mg(2+)</name>
        <dbReference type="ChEBI" id="CHEBI:18420"/>
    </ligand>
</feature>
<feature type="binding site" evidence="16">
    <location>
        <position position="190"/>
    </location>
    <ligand>
        <name>thiamine diphosphate</name>
        <dbReference type="ChEBI" id="CHEBI:58937"/>
    </ligand>
</feature>
<comment type="cofactor">
    <cofactor evidence="3">
        <name>Co(2+)</name>
        <dbReference type="ChEBI" id="CHEBI:48828"/>
    </cofactor>
</comment>
<evidence type="ECO:0000256" key="1">
    <source>
        <dbReference type="ARBA" id="ARBA00001913"/>
    </source>
</evidence>
<dbReference type="InterPro" id="IPR033247">
    <property type="entry name" value="Transketolase_fam"/>
</dbReference>
<dbReference type="Pfam" id="PF00456">
    <property type="entry name" value="Transketolase_N"/>
    <property type="match status" value="1"/>
</dbReference>
<keyword evidence="11 16" id="KW-0786">Thiamine pyrophosphate</keyword>
<dbReference type="InterPro" id="IPR055152">
    <property type="entry name" value="Transketolase-like_C_2"/>
</dbReference>
<dbReference type="InterPro" id="IPR005478">
    <property type="entry name" value="Transketolase_bac-like"/>
</dbReference>
<dbReference type="AlphaFoldDB" id="S6A4J8"/>
<evidence type="ECO:0000256" key="7">
    <source>
        <dbReference type="ARBA" id="ARBA00022679"/>
    </source>
</evidence>
<feature type="site" description="Important for catalytic activity" evidence="18">
    <location>
        <position position="60"/>
    </location>
</feature>
<feature type="binding site" evidence="16">
    <location>
        <position position="219"/>
    </location>
    <ligand>
        <name>thiamine diphosphate</name>
        <dbReference type="ChEBI" id="CHEBI:58937"/>
    </ligand>
</feature>
<dbReference type="InterPro" id="IPR009014">
    <property type="entry name" value="Transketo_C/PFOR_II"/>
</dbReference>
<feature type="site" description="Important for catalytic activity" evidence="18">
    <location>
        <position position="293"/>
    </location>
</feature>
<accession>S6A4J8</accession>
<feature type="binding site" evidence="15">
    <location>
        <position position="553"/>
    </location>
    <ligand>
        <name>substrate</name>
    </ligand>
</feature>
<evidence type="ECO:0000256" key="4">
    <source>
        <dbReference type="ARBA" id="ARBA00007131"/>
    </source>
</evidence>
<feature type="binding site" evidence="17">
    <location>
        <position position="219"/>
    </location>
    <ligand>
        <name>Mg(2+)</name>
        <dbReference type="ChEBI" id="CHEBI:18420"/>
    </ligand>
</feature>
<dbReference type="InterPro" id="IPR049557">
    <property type="entry name" value="Transketolase_CS"/>
</dbReference>
<evidence type="ECO:0000256" key="14">
    <source>
        <dbReference type="PIRSR" id="PIRSR605478-1"/>
    </source>
</evidence>
<dbReference type="PANTHER" id="PTHR43522:SF10">
    <property type="entry name" value="TRANSKETOLASE"/>
    <property type="match status" value="1"/>
</dbReference>
<dbReference type="STRING" id="1291379.TPE_2022"/>
<feature type="binding site" evidence="15">
    <location>
        <position position="293"/>
    </location>
    <ligand>
        <name>substrate</name>
    </ligand>
</feature>
<evidence type="ECO:0000313" key="21">
    <source>
        <dbReference type="EMBL" id="AGT44496.1"/>
    </source>
</evidence>
<dbReference type="PANTHER" id="PTHR43522">
    <property type="entry name" value="TRANSKETOLASE"/>
    <property type="match status" value="1"/>
</dbReference>
<evidence type="ECO:0000256" key="13">
    <source>
        <dbReference type="NCBIfam" id="TIGR00232"/>
    </source>
</evidence>
<dbReference type="InterPro" id="IPR029061">
    <property type="entry name" value="THDP-binding"/>
</dbReference>
<dbReference type="Gene3D" id="3.40.50.970">
    <property type="match status" value="2"/>
</dbReference>
<feature type="binding site" evidence="15">
    <location>
        <position position="494"/>
    </location>
    <ligand>
        <name>substrate</name>
    </ligand>
</feature>
<feature type="binding site" evidence="15">
    <location>
        <position position="60"/>
    </location>
    <ligand>
        <name>substrate</name>
    </ligand>
</feature>
<dbReference type="Proteomes" id="UP000015620">
    <property type="component" value="Chromosome"/>
</dbReference>
<keyword evidence="7 19" id="KW-0808">Transferase</keyword>
<feature type="binding site" evidence="16">
    <location>
        <position position="293"/>
    </location>
    <ligand>
        <name>thiamine diphosphate</name>
        <dbReference type="ChEBI" id="CHEBI:58937"/>
    </ligand>
</feature>
<dbReference type="CDD" id="cd02012">
    <property type="entry name" value="TPP_TK"/>
    <property type="match status" value="1"/>
</dbReference>
<evidence type="ECO:0000256" key="12">
    <source>
        <dbReference type="ARBA" id="ARBA00049473"/>
    </source>
</evidence>
<dbReference type="GO" id="GO:0005829">
    <property type="term" value="C:cytosol"/>
    <property type="evidence" value="ECO:0007669"/>
    <property type="project" value="TreeGrafter"/>
</dbReference>
<evidence type="ECO:0000259" key="20">
    <source>
        <dbReference type="SMART" id="SM00861"/>
    </source>
</evidence>
<comment type="cofactor">
    <cofactor evidence="16">
        <name>thiamine diphosphate</name>
        <dbReference type="ChEBI" id="CHEBI:58937"/>
    </cofactor>
    <text evidence="16">Binds 1 thiamine pyrophosphate per subunit. During the reaction, the substrate forms a covalent intermediate with the cofactor.</text>
</comment>
<comment type="function">
    <text evidence="19">Catalyzes the transfer of a two-carbon ketol group from a ketose donor to an aldose acceptor, via a covalent intermediate with the cofactor thiamine pyrophosphate.</text>
</comment>
<evidence type="ECO:0000313" key="22">
    <source>
        <dbReference type="Proteomes" id="UP000015620"/>
    </source>
</evidence>
<feature type="binding site" evidence="17">
    <location>
        <position position="189"/>
    </location>
    <ligand>
        <name>Mg(2+)</name>
        <dbReference type="ChEBI" id="CHEBI:18420"/>
    </ligand>
</feature>
<dbReference type="PROSITE" id="PS00801">
    <property type="entry name" value="TRANSKETOLASE_1"/>
    <property type="match status" value="1"/>
</dbReference>
<evidence type="ECO:0000256" key="8">
    <source>
        <dbReference type="ARBA" id="ARBA00022723"/>
    </source>
</evidence>
<reference evidence="21 22" key="1">
    <citation type="journal article" date="2013" name="PLoS ONE">
        <title>Genome-Wide Relatedness of Treponema pedis, from Gingiva and Necrotic Skin Lesions of Pigs, with the Human Oral Pathogen Treponema denticola.</title>
        <authorList>
            <person name="Svartstrom O."/>
            <person name="Mushtaq M."/>
            <person name="Pringle M."/>
            <person name="Segerman B."/>
        </authorList>
    </citation>
    <scope>NUCLEOTIDE SEQUENCE [LARGE SCALE GENOMIC DNA]</scope>
    <source>
        <strain evidence="21">T A4</strain>
    </source>
</reference>
<comment type="cofactor">
    <cofactor evidence="2">
        <name>Mn(2+)</name>
        <dbReference type="ChEBI" id="CHEBI:29035"/>
    </cofactor>
</comment>
<evidence type="ECO:0000256" key="16">
    <source>
        <dbReference type="PIRSR" id="PIRSR605478-3"/>
    </source>
</evidence>
<comment type="cofactor">
    <cofactor evidence="19">
        <name>Mg(2+)</name>
        <dbReference type="ChEBI" id="CHEBI:18420"/>
    </cofactor>
    <cofactor evidence="19">
        <name>Ca(2+)</name>
        <dbReference type="ChEBI" id="CHEBI:29108"/>
    </cofactor>
    <cofactor evidence="19">
        <name>Mn(2+)</name>
        <dbReference type="ChEBI" id="CHEBI:29035"/>
    </cofactor>
    <cofactor evidence="19">
        <name>Co(2+)</name>
        <dbReference type="ChEBI" id="CHEBI:48828"/>
    </cofactor>
    <text evidence="19">Binds 1 Mg(2+) ion per subunit. Can also utilize other divalent metal cations, such as Ca(2+), Mn(2+) and Co(2+).</text>
</comment>
<keyword evidence="9 19" id="KW-0106">Calcium</keyword>
<dbReference type="SMART" id="SM00861">
    <property type="entry name" value="Transket_pyr"/>
    <property type="match status" value="1"/>
</dbReference>
<dbReference type="PATRIC" id="fig|1291379.3.peg.1994"/>
<evidence type="ECO:0000256" key="6">
    <source>
        <dbReference type="ARBA" id="ARBA00013152"/>
    </source>
</evidence>
<dbReference type="PROSITE" id="PS00802">
    <property type="entry name" value="TRANSKETOLASE_2"/>
    <property type="match status" value="1"/>
</dbReference>
<dbReference type="NCBIfam" id="TIGR00232">
    <property type="entry name" value="tktlase_bact"/>
    <property type="match status" value="1"/>
</dbReference>
<sequence>MKKKFYYAKIRFGNTYRLNALKKRLNTTPWRYFMKNELDAVALSIRSLSMDAIEKANSGHPGLPLGAAELAASLYGKILKHNPLNPEWKDRDRFVLSAGHGSMLLYSILHISGYDVSLEDIKSFRQLGSKCPGHPEYGDIPGVETTTGPLGQGIATAVGMAIAEKMLAAEFNEDGYKIVDHYTYVLVGEGCLMEGVASEASSLAGHLKLGKLIVYYDENKITIDGSTDITFTEDIAARYKAYGWQVLQGSMYSYEDIEHLTAEAKKDERPTLIMLKSVIGQGAPTVAGKNKAHGAPLGKDGITEAKKNLGLDPSKEFFVFEEAYSFFKKRREELSRAENEWNNTFEQWSCKYPEKRKEWDMFFSKGGISKELIKSVVLPQFKKEEAVATRSASKKVLNEFAKTLTNLVGGSADLEGPNAVGLDGIPSFTDETPQGRYLRYGIREFAMGTITNGIQLHGGFRAFCATFLVFADYLRPSLRLAALMKLPSIFVLTHDSVYVGEDGPTHQPVELLASLRAIPNVLVLRPADAEETGEAWALALQHTDGPVCLILSRQNLPVLEKADAAWREHFKNGAYIVKDVQGVPDITVLATGSEVSTAVKAASLVNGKKVRVVSVPSKELFENSCKDTIHSVLGGCKKDIRIITAEAGIRQGWEGWTKCKCDNFSIEQFGTSAPGSKVAEHLGFTAEKLAELIEK</sequence>
<feature type="binding site" evidence="16">
    <location>
        <position position="470"/>
    </location>
    <ligand>
        <name>thiamine diphosphate</name>
        <dbReference type="ChEBI" id="CHEBI:58937"/>
    </ligand>
</feature>
<protein>
    <recommendedName>
        <fullName evidence="6 13">Transketolase</fullName>
        <ecNumber evidence="6 13">2.2.1.1</ecNumber>
    </recommendedName>
</protein>
<feature type="binding site" evidence="15">
    <location>
        <position position="506"/>
    </location>
    <ligand>
        <name>substrate</name>
    </ligand>
</feature>
<evidence type="ECO:0000256" key="3">
    <source>
        <dbReference type="ARBA" id="ARBA00001941"/>
    </source>
</evidence>
<feature type="binding site" evidence="15">
    <location>
        <position position="390"/>
    </location>
    <ligand>
        <name>substrate</name>
    </ligand>
</feature>
<dbReference type="InterPro" id="IPR005474">
    <property type="entry name" value="Transketolase_N"/>
</dbReference>
<dbReference type="GO" id="GO:0046872">
    <property type="term" value="F:metal ion binding"/>
    <property type="evidence" value="ECO:0007669"/>
    <property type="project" value="UniProtKB-KW"/>
</dbReference>
<dbReference type="InterPro" id="IPR020826">
    <property type="entry name" value="Transketolase_BS"/>
</dbReference>
<evidence type="ECO:0000256" key="2">
    <source>
        <dbReference type="ARBA" id="ARBA00001936"/>
    </source>
</evidence>
<organism evidence="21 22">
    <name type="scientific">Treponema pedis str. T A4</name>
    <dbReference type="NCBI Taxonomy" id="1291379"/>
    <lineage>
        <taxon>Bacteria</taxon>
        <taxon>Pseudomonadati</taxon>
        <taxon>Spirochaetota</taxon>
        <taxon>Spirochaetia</taxon>
        <taxon>Spirochaetales</taxon>
        <taxon>Treponemataceae</taxon>
        <taxon>Treponema</taxon>
    </lineage>
</organism>
<dbReference type="EC" id="2.2.1.1" evidence="6 13"/>
<dbReference type="CDD" id="cd07033">
    <property type="entry name" value="TPP_PYR_DXS_TK_like"/>
    <property type="match status" value="1"/>
</dbReference>
<feature type="binding site" evidence="16">
    <location>
        <begin position="148"/>
        <end position="150"/>
    </location>
    <ligand>
        <name>thiamine diphosphate</name>
        <dbReference type="ChEBI" id="CHEBI:58937"/>
    </ligand>
</feature>
<dbReference type="GO" id="GO:0006098">
    <property type="term" value="P:pentose-phosphate shunt"/>
    <property type="evidence" value="ECO:0007669"/>
    <property type="project" value="TreeGrafter"/>
</dbReference>
<evidence type="ECO:0000256" key="5">
    <source>
        <dbReference type="ARBA" id="ARBA00011738"/>
    </source>
</evidence>
<proteinExistence type="inferred from homology"/>
<dbReference type="FunFam" id="3.40.50.970:FF:000045">
    <property type="entry name" value="Transketolase"/>
    <property type="match status" value="1"/>
</dbReference>
<dbReference type="GO" id="GO:0004802">
    <property type="term" value="F:transketolase activity"/>
    <property type="evidence" value="ECO:0007669"/>
    <property type="project" value="UniProtKB-UniRule"/>
</dbReference>
<dbReference type="FunFam" id="3.40.50.970:FF:000004">
    <property type="entry name" value="Transketolase"/>
    <property type="match status" value="1"/>
</dbReference>
<feature type="binding site" evidence="15">
    <location>
        <position position="502"/>
    </location>
    <ligand>
        <name>substrate</name>
    </ligand>
</feature>
<keyword evidence="10 17" id="KW-0460">Magnesium</keyword>
<dbReference type="EMBL" id="CP004120">
    <property type="protein sequence ID" value="AGT44496.1"/>
    <property type="molecule type" value="Genomic_DNA"/>
</dbReference>
<dbReference type="HOGENOM" id="CLU_009227_0_1_12"/>
<feature type="active site" description="Proton donor" evidence="14">
    <location>
        <position position="444"/>
    </location>
</feature>
<keyword evidence="8 17" id="KW-0479">Metal-binding</keyword>
<evidence type="ECO:0000256" key="10">
    <source>
        <dbReference type="ARBA" id="ARBA00022842"/>
    </source>
</evidence>
<comment type="similarity">
    <text evidence="4 19">Belongs to the transketolase family.</text>
</comment>
<feature type="domain" description="Transketolase-like pyrimidine-binding" evidence="20">
    <location>
        <begin position="387"/>
        <end position="558"/>
    </location>
</feature>
<dbReference type="SUPFAM" id="SSF52518">
    <property type="entry name" value="Thiamin diphosphate-binding fold (THDP-binding)"/>
    <property type="match status" value="2"/>
</dbReference>
<dbReference type="Pfam" id="PF02779">
    <property type="entry name" value="Transket_pyr"/>
    <property type="match status" value="1"/>
</dbReference>
<evidence type="ECO:0000256" key="11">
    <source>
        <dbReference type="ARBA" id="ARBA00023052"/>
    </source>
</evidence>
<dbReference type="Gene3D" id="3.40.50.920">
    <property type="match status" value="1"/>
</dbReference>
<dbReference type="KEGG" id="tped:TPE_2022"/>
<keyword evidence="22" id="KW-1185">Reference proteome</keyword>
<evidence type="ECO:0000256" key="15">
    <source>
        <dbReference type="PIRSR" id="PIRSR605478-2"/>
    </source>
</evidence>
<evidence type="ECO:0000256" key="9">
    <source>
        <dbReference type="ARBA" id="ARBA00022837"/>
    </source>
</evidence>
<evidence type="ECO:0000256" key="18">
    <source>
        <dbReference type="PIRSR" id="PIRSR605478-5"/>
    </source>
</evidence>